<proteinExistence type="predicted"/>
<evidence type="ECO:0000313" key="1">
    <source>
        <dbReference type="EMBL" id="MCZ4222798.1"/>
    </source>
</evidence>
<accession>A0ABT4KV55</accession>
<reference evidence="1" key="1">
    <citation type="submission" date="2022-12" db="EMBL/GenBank/DDBJ databases">
        <title>Genome sequence of SJ11.</title>
        <authorList>
            <person name="Woo H."/>
        </authorList>
    </citation>
    <scope>NUCLEOTIDE SEQUENCE</scope>
    <source>
        <strain evidence="1">SJ11</strain>
    </source>
</reference>
<organism evidence="1 2">
    <name type="scientific">Pedobacter rhodius</name>
    <dbReference type="NCBI Taxonomy" id="3004098"/>
    <lineage>
        <taxon>Bacteria</taxon>
        <taxon>Pseudomonadati</taxon>
        <taxon>Bacteroidota</taxon>
        <taxon>Sphingobacteriia</taxon>
        <taxon>Sphingobacteriales</taxon>
        <taxon>Sphingobacteriaceae</taxon>
        <taxon>Pedobacter</taxon>
    </lineage>
</organism>
<protein>
    <submittedName>
        <fullName evidence="1">Uncharacterized protein</fullName>
    </submittedName>
</protein>
<sequence length="53" mass="6120">MSIYFQYPAINDYPNLAHPIKIGEADRKKTEGEDKLNQDEVIELKDFLALKPV</sequence>
<dbReference type="EMBL" id="JAPWGL010000002">
    <property type="protein sequence ID" value="MCZ4222798.1"/>
    <property type="molecule type" value="Genomic_DNA"/>
</dbReference>
<gene>
    <name evidence="1" type="ORF">O0931_05755</name>
</gene>
<comment type="caution">
    <text evidence="1">The sequence shown here is derived from an EMBL/GenBank/DDBJ whole genome shotgun (WGS) entry which is preliminary data.</text>
</comment>
<dbReference type="RefSeq" id="WP_269414609.1">
    <property type="nucleotide sequence ID" value="NZ_JAPWGL010000002.1"/>
</dbReference>
<keyword evidence="2" id="KW-1185">Reference proteome</keyword>
<name>A0ABT4KV55_9SPHI</name>
<evidence type="ECO:0000313" key="2">
    <source>
        <dbReference type="Proteomes" id="UP001144341"/>
    </source>
</evidence>
<dbReference type="Proteomes" id="UP001144341">
    <property type="component" value="Unassembled WGS sequence"/>
</dbReference>